<dbReference type="SUPFAM" id="SSF55729">
    <property type="entry name" value="Acyl-CoA N-acyltransferases (Nat)"/>
    <property type="match status" value="1"/>
</dbReference>
<proteinExistence type="predicted"/>
<dbReference type="RefSeq" id="WP_380060454.1">
    <property type="nucleotide sequence ID" value="NZ_JBHSEI010000001.1"/>
</dbReference>
<keyword evidence="1 4" id="KW-0808">Transferase</keyword>
<comment type="caution">
    <text evidence="4">The sequence shown here is derived from an EMBL/GenBank/DDBJ whole genome shotgun (WGS) entry which is preliminary data.</text>
</comment>
<evidence type="ECO:0000256" key="1">
    <source>
        <dbReference type="ARBA" id="ARBA00022679"/>
    </source>
</evidence>
<evidence type="ECO:0000259" key="3">
    <source>
        <dbReference type="PROSITE" id="PS51186"/>
    </source>
</evidence>
<evidence type="ECO:0000256" key="2">
    <source>
        <dbReference type="ARBA" id="ARBA00023315"/>
    </source>
</evidence>
<dbReference type="GO" id="GO:0016746">
    <property type="term" value="F:acyltransferase activity"/>
    <property type="evidence" value="ECO:0007669"/>
    <property type="project" value="UniProtKB-KW"/>
</dbReference>
<dbReference type="InterPro" id="IPR000182">
    <property type="entry name" value="GNAT_dom"/>
</dbReference>
<reference evidence="5" key="1">
    <citation type="journal article" date="2019" name="Int. J. Syst. Evol. Microbiol.">
        <title>The Global Catalogue of Microorganisms (GCM) 10K type strain sequencing project: providing services to taxonomists for standard genome sequencing and annotation.</title>
        <authorList>
            <consortium name="The Broad Institute Genomics Platform"/>
            <consortium name="The Broad Institute Genome Sequencing Center for Infectious Disease"/>
            <person name="Wu L."/>
            <person name="Ma J."/>
        </authorList>
    </citation>
    <scope>NUCLEOTIDE SEQUENCE [LARGE SCALE GENOMIC DNA]</scope>
    <source>
        <strain evidence="5">CCUG 55995</strain>
    </source>
</reference>
<dbReference type="EMBL" id="JBHSEI010000001">
    <property type="protein sequence ID" value="MFC4637433.1"/>
    <property type="molecule type" value="Genomic_DNA"/>
</dbReference>
<dbReference type="InterPro" id="IPR016181">
    <property type="entry name" value="Acyl_CoA_acyltransferase"/>
</dbReference>
<accession>A0ABV9I688</accession>
<dbReference type="EC" id="2.3.1.-" evidence="4"/>
<name>A0ABV9I688_9DEIO</name>
<dbReference type="InterPro" id="IPR050832">
    <property type="entry name" value="Bact_Acetyltransf"/>
</dbReference>
<feature type="domain" description="N-acetyltransferase" evidence="3">
    <location>
        <begin position="8"/>
        <end position="166"/>
    </location>
</feature>
<evidence type="ECO:0000313" key="4">
    <source>
        <dbReference type="EMBL" id="MFC4637433.1"/>
    </source>
</evidence>
<organism evidence="4 5">
    <name type="scientific">Deinococcus hohokamensis</name>
    <dbReference type="NCBI Taxonomy" id="309883"/>
    <lineage>
        <taxon>Bacteria</taxon>
        <taxon>Thermotogati</taxon>
        <taxon>Deinococcota</taxon>
        <taxon>Deinococci</taxon>
        <taxon>Deinococcales</taxon>
        <taxon>Deinococcaceae</taxon>
        <taxon>Deinococcus</taxon>
    </lineage>
</organism>
<evidence type="ECO:0000313" key="5">
    <source>
        <dbReference type="Proteomes" id="UP001595952"/>
    </source>
</evidence>
<dbReference type="Pfam" id="PF00583">
    <property type="entry name" value="Acetyltransf_1"/>
    <property type="match status" value="1"/>
</dbReference>
<dbReference type="PANTHER" id="PTHR43877">
    <property type="entry name" value="AMINOALKYLPHOSPHONATE N-ACETYLTRANSFERASE-RELATED-RELATED"/>
    <property type="match status" value="1"/>
</dbReference>
<keyword evidence="2 4" id="KW-0012">Acyltransferase</keyword>
<dbReference type="PROSITE" id="PS51186">
    <property type="entry name" value="GNAT"/>
    <property type="match status" value="1"/>
</dbReference>
<dbReference type="CDD" id="cd04301">
    <property type="entry name" value="NAT_SF"/>
    <property type="match status" value="1"/>
</dbReference>
<dbReference type="PANTHER" id="PTHR43877:SF2">
    <property type="entry name" value="AMINOALKYLPHOSPHONATE N-ACETYLTRANSFERASE-RELATED"/>
    <property type="match status" value="1"/>
</dbReference>
<keyword evidence="5" id="KW-1185">Reference proteome</keyword>
<dbReference type="Gene3D" id="3.40.630.30">
    <property type="match status" value="1"/>
</dbReference>
<protein>
    <submittedName>
        <fullName evidence="4">GNAT family N-acetyltransferase</fullName>
        <ecNumber evidence="4">2.3.1.-</ecNumber>
    </submittedName>
</protein>
<dbReference type="Proteomes" id="UP001595952">
    <property type="component" value="Unassembled WGS sequence"/>
</dbReference>
<gene>
    <name evidence="4" type="ORF">ACFO0D_03655</name>
</gene>
<sequence>MTAPARMEQIRPRQPQDLPALVLVLRQVHETDGYPSVWPDDPLGFVTASGVVGTWVADLGSGPLGQVTLCDPAQGALQTLVPEALEVKRLFVGPEGRGLGLAARLMNQAQAWARSLGRPAALQVDPRNAAALNLYRQLGWQPVATVPAPWRGPDGRAPLAALLRAP</sequence>